<keyword evidence="2" id="KW-1185">Reference proteome</keyword>
<accession>A0ABY5C2B4</accession>
<protein>
    <submittedName>
        <fullName evidence="1">DsbA family protein</fullName>
    </submittedName>
</protein>
<dbReference type="SUPFAM" id="SSF52833">
    <property type="entry name" value="Thioredoxin-like"/>
    <property type="match status" value="1"/>
</dbReference>
<dbReference type="RefSeq" id="WP_252779684.1">
    <property type="nucleotide sequence ID" value="NZ_CP097478.1"/>
</dbReference>
<proteinExistence type="predicted"/>
<dbReference type="Gene3D" id="3.40.30.10">
    <property type="entry name" value="Glutaredoxin"/>
    <property type="match status" value="1"/>
</dbReference>
<organism evidence="1 2">
    <name type="scientific">Fructilactobacillus ixorae</name>
    <dbReference type="NCBI Taxonomy" id="1750535"/>
    <lineage>
        <taxon>Bacteria</taxon>
        <taxon>Bacillati</taxon>
        <taxon>Bacillota</taxon>
        <taxon>Bacilli</taxon>
        <taxon>Lactobacillales</taxon>
        <taxon>Lactobacillaceae</taxon>
        <taxon>Fructilactobacillus</taxon>
    </lineage>
</organism>
<dbReference type="EMBL" id="CP097478">
    <property type="protein sequence ID" value="USS92915.1"/>
    <property type="molecule type" value="Genomic_DNA"/>
</dbReference>
<dbReference type="Pfam" id="PF13743">
    <property type="entry name" value="Thioredoxin_5"/>
    <property type="match status" value="1"/>
</dbReference>
<gene>
    <name evidence="1" type="ORF">M8332_04595</name>
</gene>
<dbReference type="Proteomes" id="UP001057532">
    <property type="component" value="Chromosome"/>
</dbReference>
<name>A0ABY5C2B4_9LACO</name>
<sequence>MIEMYLFVAPTCPSCLTAERAVTKVADGLTQKVRVKFIPYLQLGVINNSEQQIDYQIMLDYKAALFQGCKKGRMFLQHLQTQIMKQNQAYSATLVTAAAQATHLDLEMFQEDRHSDLPLSAFKSDQALIREMNVPSHDNLVIFNCSSCANGLLVKDLDYAHLHKLCDKMEQQMQPATDNPNLRVL</sequence>
<dbReference type="InterPro" id="IPR036249">
    <property type="entry name" value="Thioredoxin-like_sf"/>
</dbReference>
<evidence type="ECO:0000313" key="1">
    <source>
        <dbReference type="EMBL" id="USS92915.1"/>
    </source>
</evidence>
<evidence type="ECO:0000313" key="2">
    <source>
        <dbReference type="Proteomes" id="UP001057532"/>
    </source>
</evidence>
<reference evidence="1" key="1">
    <citation type="submission" date="2022-05" db="EMBL/GenBank/DDBJ databases">
        <authorList>
            <person name="Oliphant S.A."/>
            <person name="Watson-Haigh N.S."/>
            <person name="Sumby K.M."/>
            <person name="Gardner J.M."/>
            <person name="Jiranek V."/>
        </authorList>
    </citation>
    <scope>NUCLEOTIDE SEQUENCE</scope>
    <source>
        <strain evidence="1">Ru20-1</strain>
    </source>
</reference>